<dbReference type="HOGENOM" id="CLU_038374_0_1_1"/>
<reference evidence="2" key="1">
    <citation type="journal article" date="2014" name="Proc. Natl. Acad. Sci. U.S.A.">
        <title>Extensive sampling of basidiomycete genomes demonstrates inadequacy of the white-rot/brown-rot paradigm for wood decay fungi.</title>
        <authorList>
            <person name="Riley R."/>
            <person name="Salamov A.A."/>
            <person name="Brown D.W."/>
            <person name="Nagy L.G."/>
            <person name="Floudas D."/>
            <person name="Held B.W."/>
            <person name="Levasseur A."/>
            <person name="Lombard V."/>
            <person name="Morin E."/>
            <person name="Otillar R."/>
            <person name="Lindquist E.A."/>
            <person name="Sun H."/>
            <person name="LaButti K.M."/>
            <person name="Schmutz J."/>
            <person name="Jabbour D."/>
            <person name="Luo H."/>
            <person name="Baker S.E."/>
            <person name="Pisabarro A.G."/>
            <person name="Walton J.D."/>
            <person name="Blanchette R.A."/>
            <person name="Henrissat B."/>
            <person name="Martin F."/>
            <person name="Cullen D."/>
            <person name="Hibbett D.S."/>
            <person name="Grigoriev I.V."/>
        </authorList>
    </citation>
    <scope>NUCLEOTIDE SEQUENCE [LARGE SCALE GENOMIC DNA]</scope>
    <source>
        <strain evidence="2">MUCL 33604</strain>
    </source>
</reference>
<sequence>MHMEENDILDNLCQKHFDTAQYGLGKTRFQAIRWEMGLLGTHQQGHTMQTIGPAMVRLRRIYPKAGAREMISLLFHEEQMQVPRSVVTTYFAIIELDLVRQRKANQLKRKQFWSAGVNDLWAVDQHDKWLQFGLGLHSGCEPFAGKLLWMKVWWGNSNPRLITSYYLEFMPLVTQSDPSSENNGIANSHTYLRHWHDPSLINTLQHRWIFVFRWVFIPWLQRELDAYVDHLNNTRKCADCKKILPHDVPNHIFESPDQYDALDFKVKLDPQAIAHVRDLYAPPDHPTFELVPLTFALMAAQFYSEIGSPIVTRDNVWNVYLDLLGCFRILQDAHDILPKDLSQWQDAFATLRQDPQDFLHQGPDIDLIPHTHELENGMERANSDGMYYMGGVNNGWGLDSLQEAQLDKLGAELEPILGDADVYVDSWSDKEEDEAVNAKW</sequence>
<accession>A0A067P7E0</accession>
<protein>
    <submittedName>
        <fullName evidence="1">Uncharacterized protein</fullName>
    </submittedName>
</protein>
<gene>
    <name evidence="1" type="ORF">JAAARDRAFT_62969</name>
</gene>
<dbReference type="PANTHER" id="PTHR46177">
    <property type="entry name" value="INTEGRASE CATALYTIC DOMAIN-CONTAINING PROTEIN"/>
    <property type="match status" value="1"/>
</dbReference>
<dbReference type="EMBL" id="KL197755">
    <property type="protein sequence ID" value="KDQ50823.1"/>
    <property type="molecule type" value="Genomic_DNA"/>
</dbReference>
<dbReference type="AlphaFoldDB" id="A0A067P7E0"/>
<dbReference type="OrthoDB" id="5946233at2759"/>
<dbReference type="PANTHER" id="PTHR46177:SF1">
    <property type="entry name" value="INTEGRASE CATALYTIC DOMAIN-CONTAINING PROTEIN"/>
    <property type="match status" value="1"/>
</dbReference>
<keyword evidence="2" id="KW-1185">Reference proteome</keyword>
<dbReference type="STRING" id="933084.A0A067P7E0"/>
<evidence type="ECO:0000313" key="2">
    <source>
        <dbReference type="Proteomes" id="UP000027265"/>
    </source>
</evidence>
<dbReference type="Proteomes" id="UP000027265">
    <property type="component" value="Unassembled WGS sequence"/>
</dbReference>
<name>A0A067P7E0_9AGAM</name>
<evidence type="ECO:0000313" key="1">
    <source>
        <dbReference type="EMBL" id="KDQ50823.1"/>
    </source>
</evidence>
<proteinExistence type="predicted"/>
<dbReference type="InParanoid" id="A0A067P7E0"/>
<organism evidence="1 2">
    <name type="scientific">Jaapia argillacea MUCL 33604</name>
    <dbReference type="NCBI Taxonomy" id="933084"/>
    <lineage>
        <taxon>Eukaryota</taxon>
        <taxon>Fungi</taxon>
        <taxon>Dikarya</taxon>
        <taxon>Basidiomycota</taxon>
        <taxon>Agaricomycotina</taxon>
        <taxon>Agaricomycetes</taxon>
        <taxon>Agaricomycetidae</taxon>
        <taxon>Jaapiales</taxon>
        <taxon>Jaapiaceae</taxon>
        <taxon>Jaapia</taxon>
    </lineage>
</organism>